<dbReference type="Proteomes" id="UP000451860">
    <property type="component" value="Unassembled WGS sequence"/>
</dbReference>
<dbReference type="AlphaFoldDB" id="A0A7J5UPH8"/>
<dbReference type="EMBL" id="WHJE01000036">
    <property type="protein sequence ID" value="KAE8764315.1"/>
    <property type="molecule type" value="Genomic_DNA"/>
</dbReference>
<organism evidence="1 2">
    <name type="scientific">Georgenia thermotolerans</name>
    <dbReference type="NCBI Taxonomy" id="527326"/>
    <lineage>
        <taxon>Bacteria</taxon>
        <taxon>Bacillati</taxon>
        <taxon>Actinomycetota</taxon>
        <taxon>Actinomycetes</taxon>
        <taxon>Micrococcales</taxon>
        <taxon>Bogoriellaceae</taxon>
        <taxon>Georgenia</taxon>
    </lineage>
</organism>
<evidence type="ECO:0000313" key="2">
    <source>
        <dbReference type="Proteomes" id="UP000451860"/>
    </source>
</evidence>
<evidence type="ECO:0000313" key="1">
    <source>
        <dbReference type="EMBL" id="KAE8764315.1"/>
    </source>
</evidence>
<protein>
    <submittedName>
        <fullName evidence="1">Uncharacterized protein</fullName>
    </submittedName>
</protein>
<comment type="caution">
    <text evidence="1">The sequence shown here is derived from an EMBL/GenBank/DDBJ whole genome shotgun (WGS) entry which is preliminary data.</text>
</comment>
<sequence>MTATTTRTTVAGPVLFARYAFPPNRHGYCGPADHLAFFESGTAGDAGGLRAMAREFAGAWPYLELIAGATGLPDPLDRRAVEAYWVGSRLLDRVGVGNVAGSMEDRFRYLAGPRFGRLTAEVLAGGVPHHSFAVLCVYPWTGLLGDDRRAAQALTVLDMCRIRWGRVLHVHGDRVEVAARHLTWDGRRLDLGGPRPETVERAVDGLGPGADLRAGDWVAMHWEWVCDRLTAPQVRALGHYTARHLRIVNDAADAGPLGLLA</sequence>
<accession>A0A7J5UPH8</accession>
<dbReference type="Pfam" id="PF19927">
    <property type="entry name" value="DUF6390"/>
    <property type="match status" value="1"/>
</dbReference>
<dbReference type="InterPro" id="IPR045660">
    <property type="entry name" value="DUF6390"/>
</dbReference>
<keyword evidence="2" id="KW-1185">Reference proteome</keyword>
<reference evidence="1 2" key="1">
    <citation type="submission" date="2019-10" db="EMBL/GenBank/DDBJ databases">
        <title>Georgenia wutianyii sp. nov. and Georgenia yuyongxinii sp. nov. isolated from plateau pika (Ochotona curzoniae) in the Qinghai-Tibet plateau of China.</title>
        <authorList>
            <person name="Tian Z."/>
        </authorList>
    </citation>
    <scope>NUCLEOTIDE SEQUENCE [LARGE SCALE GENOMIC DNA]</scope>
    <source>
        <strain evidence="1 2">DSM 21501</strain>
    </source>
</reference>
<dbReference type="RefSeq" id="WP_152202466.1">
    <property type="nucleotide sequence ID" value="NZ_VUKF01000014.1"/>
</dbReference>
<name>A0A7J5UPH8_9MICO</name>
<dbReference type="OrthoDB" id="2111648at2"/>
<gene>
    <name evidence="1" type="ORF">GB883_09545</name>
</gene>
<proteinExistence type="predicted"/>